<evidence type="ECO:0000256" key="3">
    <source>
        <dbReference type="ARBA" id="ARBA00023125"/>
    </source>
</evidence>
<dbReference type="Pfam" id="PF00126">
    <property type="entry name" value="HTH_1"/>
    <property type="match status" value="1"/>
</dbReference>
<keyword evidence="7" id="KW-1185">Reference proteome</keyword>
<comment type="caution">
    <text evidence="6">The sequence shown here is derived from an EMBL/GenBank/DDBJ whole genome shotgun (WGS) entry which is preliminary data.</text>
</comment>
<dbReference type="Gene3D" id="1.10.10.10">
    <property type="entry name" value="Winged helix-like DNA-binding domain superfamily/Winged helix DNA-binding domain"/>
    <property type="match status" value="1"/>
</dbReference>
<dbReference type="InterPro" id="IPR000847">
    <property type="entry name" value="LysR_HTH_N"/>
</dbReference>
<feature type="domain" description="HTH lysR-type" evidence="5">
    <location>
        <begin position="10"/>
        <end position="67"/>
    </location>
</feature>
<evidence type="ECO:0000313" key="6">
    <source>
        <dbReference type="EMBL" id="MBD3665772.1"/>
    </source>
</evidence>
<dbReference type="InterPro" id="IPR005119">
    <property type="entry name" value="LysR_subst-bd"/>
</dbReference>
<proteinExistence type="inferred from homology"/>
<accession>A0A927D9Q4</accession>
<evidence type="ECO:0000256" key="2">
    <source>
        <dbReference type="ARBA" id="ARBA00023015"/>
    </source>
</evidence>
<dbReference type="SUPFAM" id="SSF46785">
    <property type="entry name" value="Winged helix' DNA-binding domain"/>
    <property type="match status" value="1"/>
</dbReference>
<organism evidence="6 7">
    <name type="scientific">Sulfitobacter aestuariivivens</name>
    <dbReference type="NCBI Taxonomy" id="2766981"/>
    <lineage>
        <taxon>Bacteria</taxon>
        <taxon>Pseudomonadati</taxon>
        <taxon>Pseudomonadota</taxon>
        <taxon>Alphaproteobacteria</taxon>
        <taxon>Rhodobacterales</taxon>
        <taxon>Roseobacteraceae</taxon>
        <taxon>Sulfitobacter</taxon>
    </lineage>
</organism>
<evidence type="ECO:0000256" key="1">
    <source>
        <dbReference type="ARBA" id="ARBA00009437"/>
    </source>
</evidence>
<dbReference type="InterPro" id="IPR036388">
    <property type="entry name" value="WH-like_DNA-bd_sf"/>
</dbReference>
<keyword evidence="3" id="KW-0238">DNA-binding</keyword>
<evidence type="ECO:0000256" key="4">
    <source>
        <dbReference type="ARBA" id="ARBA00023163"/>
    </source>
</evidence>
<name>A0A927D9Q4_9RHOB</name>
<dbReference type="RefSeq" id="WP_191076733.1">
    <property type="nucleotide sequence ID" value="NZ_JACTAG010000002.1"/>
</dbReference>
<dbReference type="Proteomes" id="UP000635142">
    <property type="component" value="Unassembled WGS sequence"/>
</dbReference>
<dbReference type="PANTHER" id="PTHR30537:SF5">
    <property type="entry name" value="HTH-TYPE TRANSCRIPTIONAL ACTIVATOR TTDR-RELATED"/>
    <property type="match status" value="1"/>
</dbReference>
<dbReference type="InterPro" id="IPR058163">
    <property type="entry name" value="LysR-type_TF_proteobact-type"/>
</dbReference>
<keyword evidence="2" id="KW-0805">Transcription regulation</keyword>
<dbReference type="PANTHER" id="PTHR30537">
    <property type="entry name" value="HTH-TYPE TRANSCRIPTIONAL REGULATOR"/>
    <property type="match status" value="1"/>
</dbReference>
<dbReference type="Gene3D" id="3.40.190.290">
    <property type="match status" value="1"/>
</dbReference>
<dbReference type="AlphaFoldDB" id="A0A927D9Q4"/>
<protein>
    <submittedName>
        <fullName evidence="6">LysR family transcriptional regulator</fullName>
    </submittedName>
</protein>
<sequence length="298" mass="31953">MADINWSRIPSLTTLRAFEATARLEGYSAAARALNVTPAAIAQQVRKLEVDIGTPLVRKEGRGLALTDAGRRLSEPLHAAFTLIADGIDDLHRAEASRGVRVSTTDYFASSVILPRLGAFWKQHPTVQVSFSPDGNTAPVDLENFDVVIRGDAPGHQWAQHQQITLVETPMVISAAPALVGNGKVDLATMPWISDRGIGGGAFEQAVRMVGCDPDAITLVDPGSGKMELEALLMGYGLHFGPELIIRDRLADGSLVKVEAALDMRGAYYAIYANGPVPGQVRLFLDWLKATCAPLSSD</sequence>
<gene>
    <name evidence="6" type="ORF">H9Q16_17690</name>
</gene>
<dbReference type="EMBL" id="JACTAG010000002">
    <property type="protein sequence ID" value="MBD3665772.1"/>
    <property type="molecule type" value="Genomic_DNA"/>
</dbReference>
<dbReference type="GO" id="GO:0003700">
    <property type="term" value="F:DNA-binding transcription factor activity"/>
    <property type="evidence" value="ECO:0007669"/>
    <property type="project" value="InterPro"/>
</dbReference>
<dbReference type="Pfam" id="PF03466">
    <property type="entry name" value="LysR_substrate"/>
    <property type="match status" value="1"/>
</dbReference>
<dbReference type="SUPFAM" id="SSF53850">
    <property type="entry name" value="Periplasmic binding protein-like II"/>
    <property type="match status" value="1"/>
</dbReference>
<reference evidence="6" key="1">
    <citation type="submission" date="2020-08" db="EMBL/GenBank/DDBJ databases">
        <title>Sulfitobacter aestuariivivens sp. nov., isolated from a tidal flat.</title>
        <authorList>
            <person name="Park S."/>
            <person name="Yoon J.-H."/>
        </authorList>
    </citation>
    <scope>NUCLEOTIDE SEQUENCE</scope>
    <source>
        <strain evidence="6">TSTF-M16</strain>
    </source>
</reference>
<comment type="similarity">
    <text evidence="1">Belongs to the LysR transcriptional regulatory family.</text>
</comment>
<keyword evidence="4" id="KW-0804">Transcription</keyword>
<evidence type="ECO:0000313" key="7">
    <source>
        <dbReference type="Proteomes" id="UP000635142"/>
    </source>
</evidence>
<dbReference type="GO" id="GO:0003677">
    <property type="term" value="F:DNA binding"/>
    <property type="evidence" value="ECO:0007669"/>
    <property type="project" value="UniProtKB-KW"/>
</dbReference>
<dbReference type="PROSITE" id="PS50931">
    <property type="entry name" value="HTH_LYSR"/>
    <property type="match status" value="1"/>
</dbReference>
<evidence type="ECO:0000259" key="5">
    <source>
        <dbReference type="PROSITE" id="PS50931"/>
    </source>
</evidence>
<dbReference type="InterPro" id="IPR036390">
    <property type="entry name" value="WH_DNA-bd_sf"/>
</dbReference>